<gene>
    <name evidence="4" type="ORF">P167DRAFT_489697</name>
</gene>
<dbReference type="Gene3D" id="3.20.20.70">
    <property type="entry name" value="Aldolase class I"/>
    <property type="match status" value="1"/>
</dbReference>
<dbReference type="GO" id="GO:0018580">
    <property type="term" value="F:nitronate monooxygenase activity"/>
    <property type="evidence" value="ECO:0007669"/>
    <property type="project" value="InterPro"/>
</dbReference>
<dbReference type="SUPFAM" id="SSF51412">
    <property type="entry name" value="Inosine monophosphate dehydrogenase (IMPDH)"/>
    <property type="match status" value="1"/>
</dbReference>
<evidence type="ECO:0000256" key="1">
    <source>
        <dbReference type="ARBA" id="ARBA00022630"/>
    </source>
</evidence>
<reference evidence="4 5" key="1">
    <citation type="journal article" date="2018" name="Nat. Ecol. Evol.">
        <title>Pezizomycetes genomes reveal the molecular basis of ectomycorrhizal truffle lifestyle.</title>
        <authorList>
            <person name="Murat C."/>
            <person name="Payen T."/>
            <person name="Noel B."/>
            <person name="Kuo A."/>
            <person name="Morin E."/>
            <person name="Chen J."/>
            <person name="Kohler A."/>
            <person name="Krizsan K."/>
            <person name="Balestrini R."/>
            <person name="Da Silva C."/>
            <person name="Montanini B."/>
            <person name="Hainaut M."/>
            <person name="Levati E."/>
            <person name="Barry K.W."/>
            <person name="Belfiori B."/>
            <person name="Cichocki N."/>
            <person name="Clum A."/>
            <person name="Dockter R.B."/>
            <person name="Fauchery L."/>
            <person name="Guy J."/>
            <person name="Iotti M."/>
            <person name="Le Tacon F."/>
            <person name="Lindquist E.A."/>
            <person name="Lipzen A."/>
            <person name="Malagnac F."/>
            <person name="Mello A."/>
            <person name="Molinier V."/>
            <person name="Miyauchi S."/>
            <person name="Poulain J."/>
            <person name="Riccioni C."/>
            <person name="Rubini A."/>
            <person name="Sitrit Y."/>
            <person name="Splivallo R."/>
            <person name="Traeger S."/>
            <person name="Wang M."/>
            <person name="Zifcakova L."/>
            <person name="Wipf D."/>
            <person name="Zambonelli A."/>
            <person name="Paolocci F."/>
            <person name="Nowrousian M."/>
            <person name="Ottonello S."/>
            <person name="Baldrian P."/>
            <person name="Spatafora J.W."/>
            <person name="Henrissat B."/>
            <person name="Nagy L.G."/>
            <person name="Aury J.M."/>
            <person name="Wincker P."/>
            <person name="Grigoriev I.V."/>
            <person name="Bonfante P."/>
            <person name="Martin F.M."/>
        </authorList>
    </citation>
    <scope>NUCLEOTIDE SEQUENCE [LARGE SCALE GENOMIC DNA]</scope>
    <source>
        <strain evidence="4 5">CCBAS932</strain>
    </source>
</reference>
<dbReference type="EMBL" id="ML119137">
    <property type="protein sequence ID" value="RPB11189.1"/>
    <property type="molecule type" value="Genomic_DNA"/>
</dbReference>
<keyword evidence="2" id="KW-0288">FMN</keyword>
<dbReference type="AlphaFoldDB" id="A0A3N4KP45"/>
<evidence type="ECO:0000256" key="2">
    <source>
        <dbReference type="ARBA" id="ARBA00022643"/>
    </source>
</evidence>
<evidence type="ECO:0000313" key="5">
    <source>
        <dbReference type="Proteomes" id="UP000277580"/>
    </source>
</evidence>
<dbReference type="InParanoid" id="A0A3N4KP45"/>
<dbReference type="OrthoDB" id="2349068at2759"/>
<organism evidence="4 5">
    <name type="scientific">Morchella conica CCBAS932</name>
    <dbReference type="NCBI Taxonomy" id="1392247"/>
    <lineage>
        <taxon>Eukaryota</taxon>
        <taxon>Fungi</taxon>
        <taxon>Dikarya</taxon>
        <taxon>Ascomycota</taxon>
        <taxon>Pezizomycotina</taxon>
        <taxon>Pezizomycetes</taxon>
        <taxon>Pezizales</taxon>
        <taxon>Morchellaceae</taxon>
        <taxon>Morchella</taxon>
    </lineage>
</organism>
<evidence type="ECO:0000256" key="3">
    <source>
        <dbReference type="ARBA" id="ARBA00023002"/>
    </source>
</evidence>
<protein>
    <submittedName>
        <fullName evidence="4">Inosine monophosphate dehydrogenase</fullName>
    </submittedName>
</protein>
<dbReference type="CDD" id="cd04730">
    <property type="entry name" value="NPD_like"/>
    <property type="match status" value="1"/>
</dbReference>
<accession>A0A3N4KP45</accession>
<keyword evidence="3" id="KW-0560">Oxidoreductase</keyword>
<keyword evidence="1" id="KW-0285">Flavoprotein</keyword>
<evidence type="ECO:0000313" key="4">
    <source>
        <dbReference type="EMBL" id="RPB11189.1"/>
    </source>
</evidence>
<dbReference type="STRING" id="1392247.A0A3N4KP45"/>
<dbReference type="InterPro" id="IPR013785">
    <property type="entry name" value="Aldolase_TIM"/>
</dbReference>
<dbReference type="PANTHER" id="PTHR32332">
    <property type="entry name" value="2-NITROPROPANE DIOXYGENASE"/>
    <property type="match status" value="1"/>
</dbReference>
<sequence>MSKETALLKSMFSFTKTPLICSAPMLGTTGPDLITAVYKSGGLGFLGAGFDLTNLSANLAHTHSLLPDITPLPIGIGVILFRADLSLFLSSLKSHPPVAVWFFAPETAEQLDTWIINTKSHYPQIKIFVQLGSVKELKALLAGPAGEGIDVIVAQGVADSGGHGLCRGASVVGLVPEFRNVIRESGRVIPVLAAGGIVDGCGAAAALALGASGVVMGTRFILTPECAAADGFKEYLLNLSDGGQNTTRTRIFDTLRGTGFWPQQYNGRGAMNGTLRDDESGMAESENRELYEKALASGDWERLTMFCGTGVGSIQDLQPAGEVVVSVRDGAVKALWEAAQEFAGL</sequence>
<keyword evidence="5" id="KW-1185">Reference proteome</keyword>
<dbReference type="PANTHER" id="PTHR32332:SF34">
    <property type="entry name" value="2-NITROPROPANE DIOXYGENASE FAMILY, PUTATIVE-RELATED"/>
    <property type="match status" value="1"/>
</dbReference>
<dbReference type="Pfam" id="PF03060">
    <property type="entry name" value="NMO"/>
    <property type="match status" value="1"/>
</dbReference>
<dbReference type="InterPro" id="IPR004136">
    <property type="entry name" value="NMO"/>
</dbReference>
<proteinExistence type="predicted"/>
<name>A0A3N4KP45_9PEZI</name>
<dbReference type="Proteomes" id="UP000277580">
    <property type="component" value="Unassembled WGS sequence"/>
</dbReference>